<evidence type="ECO:0000313" key="9">
    <source>
        <dbReference type="EMBL" id="ELP93705.1"/>
    </source>
</evidence>
<protein>
    <recommendedName>
        <fullName evidence="11">Major facilitator superfamily (MFS) profile domain-containing protein</fullName>
    </recommendedName>
</protein>
<keyword evidence="2" id="KW-0813">Transport</keyword>
<dbReference type="Gene3D" id="1.20.1250.20">
    <property type="entry name" value="MFS general substrate transporter like domains"/>
    <property type="match status" value="1"/>
</dbReference>
<evidence type="ECO:0000256" key="6">
    <source>
        <dbReference type="ARBA" id="ARBA00023136"/>
    </source>
</evidence>
<dbReference type="GO" id="GO:0005886">
    <property type="term" value="C:plasma membrane"/>
    <property type="evidence" value="ECO:0007669"/>
    <property type="project" value="UniProtKB-SubCell"/>
</dbReference>
<feature type="transmembrane region" description="Helical" evidence="8">
    <location>
        <begin position="342"/>
        <end position="362"/>
    </location>
</feature>
<dbReference type="GeneID" id="14892696"/>
<proteinExistence type="predicted"/>
<dbReference type="PANTHER" id="PTHR23517:SF3">
    <property type="entry name" value="INTEGRAL MEMBRANE TRANSPORT PROTEIN"/>
    <property type="match status" value="1"/>
</dbReference>
<evidence type="ECO:0000256" key="4">
    <source>
        <dbReference type="ARBA" id="ARBA00022692"/>
    </source>
</evidence>
<feature type="transmembrane region" description="Helical" evidence="8">
    <location>
        <begin position="267"/>
        <end position="285"/>
    </location>
</feature>
<keyword evidence="5 8" id="KW-1133">Transmembrane helix</keyword>
<organism evidence="9 10">
    <name type="scientific">Entamoeba invadens IP1</name>
    <dbReference type="NCBI Taxonomy" id="370355"/>
    <lineage>
        <taxon>Eukaryota</taxon>
        <taxon>Amoebozoa</taxon>
        <taxon>Evosea</taxon>
        <taxon>Archamoebae</taxon>
        <taxon>Mastigamoebida</taxon>
        <taxon>Entamoebidae</taxon>
        <taxon>Entamoeba</taxon>
    </lineage>
</organism>
<comment type="subcellular location">
    <subcellularLocation>
        <location evidence="1">Cell membrane</location>
        <topology evidence="1">Multi-pass membrane protein</topology>
    </subcellularLocation>
</comment>
<dbReference type="PANTHER" id="PTHR23517">
    <property type="entry name" value="RESISTANCE PROTEIN MDTM, PUTATIVE-RELATED-RELATED"/>
    <property type="match status" value="1"/>
</dbReference>
<dbReference type="AlphaFoldDB" id="A0A0A1UCR8"/>
<reference evidence="9 10" key="1">
    <citation type="submission" date="2012-10" db="EMBL/GenBank/DDBJ databases">
        <authorList>
            <person name="Zafar N."/>
            <person name="Inman J."/>
            <person name="Hall N."/>
            <person name="Lorenzi H."/>
            <person name="Caler E."/>
        </authorList>
    </citation>
    <scope>NUCLEOTIDE SEQUENCE [LARGE SCALE GENOMIC DNA]</scope>
    <source>
        <strain evidence="9 10">IP1</strain>
    </source>
</reference>
<evidence type="ECO:0000256" key="3">
    <source>
        <dbReference type="ARBA" id="ARBA00022475"/>
    </source>
</evidence>
<name>A0A0A1UCR8_ENTIV</name>
<keyword evidence="3" id="KW-1003">Cell membrane</keyword>
<keyword evidence="4 8" id="KW-0812">Transmembrane</keyword>
<evidence type="ECO:0000256" key="1">
    <source>
        <dbReference type="ARBA" id="ARBA00004651"/>
    </source>
</evidence>
<keyword evidence="6 8" id="KW-0472">Membrane</keyword>
<dbReference type="GO" id="GO:0022857">
    <property type="term" value="F:transmembrane transporter activity"/>
    <property type="evidence" value="ECO:0007669"/>
    <property type="project" value="InterPro"/>
</dbReference>
<feature type="transmembrane region" description="Helical" evidence="8">
    <location>
        <begin position="12"/>
        <end position="37"/>
    </location>
</feature>
<feature type="transmembrane region" description="Helical" evidence="8">
    <location>
        <begin position="316"/>
        <end position="335"/>
    </location>
</feature>
<dbReference type="InterPro" id="IPR050171">
    <property type="entry name" value="MFS_Transporters"/>
</dbReference>
<accession>A0A0A1UCR8</accession>
<dbReference type="EMBL" id="KB206267">
    <property type="protein sequence ID" value="ELP93705.1"/>
    <property type="molecule type" value="Genomic_DNA"/>
</dbReference>
<dbReference type="Proteomes" id="UP000014680">
    <property type="component" value="Unassembled WGS sequence"/>
</dbReference>
<dbReference type="InterPro" id="IPR036259">
    <property type="entry name" value="MFS_trans_sf"/>
</dbReference>
<gene>
    <name evidence="9" type="ORF">EIN_432570</name>
</gene>
<feature type="transmembrane region" description="Helical" evidence="8">
    <location>
        <begin position="166"/>
        <end position="186"/>
    </location>
</feature>
<feature type="region of interest" description="Disordered" evidence="7">
    <location>
        <begin position="222"/>
        <end position="242"/>
    </location>
</feature>
<dbReference type="SUPFAM" id="SSF103473">
    <property type="entry name" value="MFS general substrate transporter"/>
    <property type="match status" value="1"/>
</dbReference>
<dbReference type="KEGG" id="eiv:EIN_432570"/>
<feature type="transmembrane region" description="Helical" evidence="8">
    <location>
        <begin position="102"/>
        <end position="124"/>
    </location>
</feature>
<dbReference type="RefSeq" id="XP_004260476.1">
    <property type="nucleotide sequence ID" value="XM_004260428.1"/>
</dbReference>
<keyword evidence="10" id="KW-1185">Reference proteome</keyword>
<evidence type="ECO:0000313" key="10">
    <source>
        <dbReference type="Proteomes" id="UP000014680"/>
    </source>
</evidence>
<dbReference type="OrthoDB" id="26289at2759"/>
<evidence type="ECO:0000256" key="8">
    <source>
        <dbReference type="SAM" id="Phobius"/>
    </source>
</evidence>
<dbReference type="InterPro" id="IPR011701">
    <property type="entry name" value="MFS"/>
</dbReference>
<dbReference type="Pfam" id="PF07690">
    <property type="entry name" value="MFS_1"/>
    <property type="match status" value="1"/>
</dbReference>
<evidence type="ECO:0000256" key="5">
    <source>
        <dbReference type="ARBA" id="ARBA00022989"/>
    </source>
</evidence>
<evidence type="ECO:0000256" key="7">
    <source>
        <dbReference type="SAM" id="MobiDB-lite"/>
    </source>
</evidence>
<evidence type="ECO:0000256" key="2">
    <source>
        <dbReference type="ARBA" id="ARBA00022448"/>
    </source>
</evidence>
<feature type="transmembrane region" description="Helical" evidence="8">
    <location>
        <begin position="136"/>
        <end position="160"/>
    </location>
</feature>
<dbReference type="VEuPathDB" id="AmoebaDB:EIN_432570"/>
<sequence length="413" mass="46743">MVNIVLCVILSNFWRFCASALLYNFAAFLFWIVVPLIATKQGASNLDLAVINAIDYGCMFMLSWACGFINNTLPGWLLVRISSVIYIAACILLMFINDNLWILWIMSIMYAISYVFFMIPIETSISRESDPSNADFWLGIFCGTLFFGQALGYICGAFLFNQLGVTEVLIICIVSLALLFLIYPCWEGTKFKGIDFSIKTGKDAQVKEKEMDVVLSKDKLLTKSNSKSSSEEKEPENMKNDEKTIKQTDNGIIVMGKIERRRLKKRFMQYLIPAFLCSMCCYGNLLSYGSQYFNRVFGTDAYFPIMENDTGKYDKFIGVFFCAVYISFAISVVSFSKMKYLFFNRWTMLFFMTTALINHFIIGAVSNWIVQLIGGIMEGICAAFSAQNVLVTTSKLSLLTSRISSIYVGVQES</sequence>
<feature type="transmembrane region" description="Helical" evidence="8">
    <location>
        <begin position="49"/>
        <end position="70"/>
    </location>
</feature>
<feature type="compositionally biased region" description="Basic and acidic residues" evidence="7">
    <location>
        <begin position="229"/>
        <end position="242"/>
    </location>
</feature>
<feature type="transmembrane region" description="Helical" evidence="8">
    <location>
        <begin position="77"/>
        <end position="96"/>
    </location>
</feature>
<evidence type="ECO:0008006" key="11">
    <source>
        <dbReference type="Google" id="ProtNLM"/>
    </source>
</evidence>